<keyword evidence="1" id="KW-0479">Metal-binding</keyword>
<evidence type="ECO:0000256" key="1">
    <source>
        <dbReference type="ARBA" id="ARBA00022723"/>
    </source>
</evidence>
<dbReference type="GO" id="GO:0051082">
    <property type="term" value="F:unfolded protein binding"/>
    <property type="evidence" value="ECO:0007669"/>
    <property type="project" value="InterPro"/>
</dbReference>
<dbReference type="SUPFAM" id="SSF46565">
    <property type="entry name" value="Chaperone J-domain"/>
    <property type="match status" value="1"/>
</dbReference>
<dbReference type="CDD" id="cd06257">
    <property type="entry name" value="DnaJ"/>
    <property type="match status" value="1"/>
</dbReference>
<proteinExistence type="predicted"/>
<organism evidence="6 7">
    <name type="scientific">Ornithobacterium rhinotracheale</name>
    <dbReference type="NCBI Taxonomy" id="28251"/>
    <lineage>
        <taxon>Bacteria</taxon>
        <taxon>Pseudomonadati</taxon>
        <taxon>Bacteroidota</taxon>
        <taxon>Flavobacteriia</taxon>
        <taxon>Flavobacteriales</taxon>
        <taxon>Weeksellaceae</taxon>
        <taxon>Ornithobacterium</taxon>
    </lineage>
</organism>
<gene>
    <name evidence="6" type="ORF">EQP59_03955</name>
</gene>
<feature type="domain" description="J" evidence="5">
    <location>
        <begin position="5"/>
        <end position="70"/>
    </location>
</feature>
<accession>A0A3R5URJ8</accession>
<dbReference type="Proteomes" id="UP000287701">
    <property type="component" value="Chromosome"/>
</dbReference>
<dbReference type="PANTHER" id="PTHR43096">
    <property type="entry name" value="DNAJ HOMOLOG 1, MITOCHONDRIAL-RELATED"/>
    <property type="match status" value="1"/>
</dbReference>
<dbReference type="Pfam" id="PF00226">
    <property type="entry name" value="DnaJ"/>
    <property type="match status" value="1"/>
</dbReference>
<evidence type="ECO:0000259" key="5">
    <source>
        <dbReference type="PROSITE" id="PS50076"/>
    </source>
</evidence>
<dbReference type="InterPro" id="IPR008971">
    <property type="entry name" value="HSP40/DnaJ_pept-bd"/>
</dbReference>
<dbReference type="EMBL" id="CP035107">
    <property type="protein sequence ID" value="QAR30563.1"/>
    <property type="molecule type" value="Genomic_DNA"/>
</dbReference>
<reference evidence="6 7" key="1">
    <citation type="submission" date="2019-01" db="EMBL/GenBank/DDBJ databases">
        <title>Whole Genome of Ornithobacterium rhinotracheale FARPER-174b.</title>
        <authorList>
            <person name="Tataje-Lavanda L.A."/>
            <person name="Montalvan A."/>
            <person name="Montesinos R."/>
            <person name="Zimic M."/>
            <person name="Fernandez-Sanchez M."/>
            <person name="Fernandez-Diaz M."/>
        </authorList>
    </citation>
    <scope>NUCLEOTIDE SEQUENCE [LARGE SCALE GENOMIC DNA]</scope>
    <source>
        <strain evidence="6 7">FARPER-174b</strain>
    </source>
</reference>
<name>A0A3R5URJ8_ORNRH</name>
<dbReference type="Gene3D" id="2.60.260.20">
    <property type="entry name" value="Urease metallochaperone UreE, N-terminal domain"/>
    <property type="match status" value="2"/>
</dbReference>
<dbReference type="GO" id="GO:0005737">
    <property type="term" value="C:cytoplasm"/>
    <property type="evidence" value="ECO:0007669"/>
    <property type="project" value="TreeGrafter"/>
</dbReference>
<dbReference type="PROSITE" id="PS00636">
    <property type="entry name" value="DNAJ_1"/>
    <property type="match status" value="1"/>
</dbReference>
<dbReference type="PROSITE" id="PS50076">
    <property type="entry name" value="DNAJ_2"/>
    <property type="match status" value="1"/>
</dbReference>
<evidence type="ECO:0000313" key="7">
    <source>
        <dbReference type="Proteomes" id="UP000287701"/>
    </source>
</evidence>
<evidence type="ECO:0000256" key="4">
    <source>
        <dbReference type="ARBA" id="ARBA00022833"/>
    </source>
</evidence>
<dbReference type="FunFam" id="2.60.260.20:FF:000005">
    <property type="entry name" value="Chaperone protein dnaJ 1, mitochondrial"/>
    <property type="match status" value="1"/>
</dbReference>
<evidence type="ECO:0000256" key="3">
    <source>
        <dbReference type="ARBA" id="ARBA00022771"/>
    </source>
</evidence>
<dbReference type="RefSeq" id="WP_128501049.1">
    <property type="nucleotide sequence ID" value="NZ_CP035107.1"/>
</dbReference>
<protein>
    <submittedName>
        <fullName evidence="6">J domain-containing protein</fullName>
    </submittedName>
</protein>
<keyword evidence="2" id="KW-0677">Repeat</keyword>
<dbReference type="GO" id="GO:0008270">
    <property type="term" value="F:zinc ion binding"/>
    <property type="evidence" value="ECO:0007669"/>
    <property type="project" value="UniProtKB-KW"/>
</dbReference>
<dbReference type="AlphaFoldDB" id="A0A3R5URJ8"/>
<dbReference type="Pfam" id="PF01556">
    <property type="entry name" value="DnaJ_C"/>
    <property type="match status" value="1"/>
</dbReference>
<dbReference type="GO" id="GO:0042026">
    <property type="term" value="P:protein refolding"/>
    <property type="evidence" value="ECO:0007669"/>
    <property type="project" value="TreeGrafter"/>
</dbReference>
<dbReference type="SUPFAM" id="SSF49493">
    <property type="entry name" value="HSP40/DnaJ peptide-binding domain"/>
    <property type="match status" value="2"/>
</dbReference>
<dbReference type="InterPro" id="IPR002939">
    <property type="entry name" value="DnaJ_C"/>
</dbReference>
<dbReference type="OrthoDB" id="9779889at2"/>
<dbReference type="SMART" id="SM00271">
    <property type="entry name" value="DnaJ"/>
    <property type="match status" value="1"/>
</dbReference>
<sequence length="306" mass="34654">MAYIDYYQILGVDKNASEADIKKAYRKLARKYHPDLNPNDKEAQQKFQQLNEANEVLSNPENRKKYDEYGENWKHAEEIEKMRQQQAHSGGNPFGGRQAWSQSYNGNFEEDNFSDFFGDLFGSRAGGSAHFGGARARKFRGQDFSAELQLNLRDAYTTHKRELNVNGKKIRITIPAGVEDGQKIKLSGYGGEGVNGGPKGDLYITFNIVPDPEFKRQDDNLHKTQKLDLYTAVLGGEILVKTFDGEVKLKVKPGTQNDSKVKLKGKGFPKYKKTGEFGDLIINYQVEIPTQLSDEQKELFEKLAKL</sequence>
<dbReference type="PANTHER" id="PTHR43096:SF10">
    <property type="entry name" value="CHAPERONE PROTEIN DNAJ A6, CHLOROPLASTIC"/>
    <property type="match status" value="1"/>
</dbReference>
<dbReference type="InterPro" id="IPR001623">
    <property type="entry name" value="DnaJ_domain"/>
</dbReference>
<dbReference type="InterPro" id="IPR018253">
    <property type="entry name" value="DnaJ_domain_CS"/>
</dbReference>
<evidence type="ECO:0000256" key="2">
    <source>
        <dbReference type="ARBA" id="ARBA00022737"/>
    </source>
</evidence>
<keyword evidence="4" id="KW-0862">Zinc</keyword>
<evidence type="ECO:0000313" key="6">
    <source>
        <dbReference type="EMBL" id="QAR30563.1"/>
    </source>
</evidence>
<dbReference type="CDD" id="cd10747">
    <property type="entry name" value="DnaJ_C"/>
    <property type="match status" value="1"/>
</dbReference>
<keyword evidence="3" id="KW-0863">Zinc-finger</keyword>
<dbReference type="Gene3D" id="1.10.287.110">
    <property type="entry name" value="DnaJ domain"/>
    <property type="match status" value="1"/>
</dbReference>
<dbReference type="InterPro" id="IPR036869">
    <property type="entry name" value="J_dom_sf"/>
</dbReference>
<dbReference type="PRINTS" id="PR00625">
    <property type="entry name" value="JDOMAIN"/>
</dbReference>